<keyword evidence="2" id="KW-1185">Reference proteome</keyword>
<feature type="signal peptide" evidence="1">
    <location>
        <begin position="1"/>
        <end position="18"/>
    </location>
</feature>
<keyword evidence="1" id="KW-0732">Signal</keyword>
<name>A0A914PNT2_9BILA</name>
<dbReference type="WBParaSite" id="PDA_v2.g20184.t1">
    <property type="protein sequence ID" value="PDA_v2.g20184.t1"/>
    <property type="gene ID" value="PDA_v2.g20184"/>
</dbReference>
<sequence length="157" mass="17241">MKKLAVIIFFLTLQTSVAKINIKASNRSKLEVPSGFGYGGGVPQPQLTPNDKYICVDDSKIFVKSNAYEYSTYGYGNNENIFVGRHLKCSSIANFNEETCTKCCQISTSSLNDNSIFGIILNEQMSKRCLCCVPQDIENISQSQPFGCTQSIGGYGC</sequence>
<protein>
    <submittedName>
        <fullName evidence="3">Uncharacterized protein</fullName>
    </submittedName>
</protein>
<reference evidence="3" key="1">
    <citation type="submission" date="2022-11" db="UniProtKB">
        <authorList>
            <consortium name="WormBaseParasite"/>
        </authorList>
    </citation>
    <scope>IDENTIFICATION</scope>
</reference>
<evidence type="ECO:0000313" key="2">
    <source>
        <dbReference type="Proteomes" id="UP000887578"/>
    </source>
</evidence>
<proteinExistence type="predicted"/>
<organism evidence="2 3">
    <name type="scientific">Panagrolaimus davidi</name>
    <dbReference type="NCBI Taxonomy" id="227884"/>
    <lineage>
        <taxon>Eukaryota</taxon>
        <taxon>Metazoa</taxon>
        <taxon>Ecdysozoa</taxon>
        <taxon>Nematoda</taxon>
        <taxon>Chromadorea</taxon>
        <taxon>Rhabditida</taxon>
        <taxon>Tylenchina</taxon>
        <taxon>Panagrolaimomorpha</taxon>
        <taxon>Panagrolaimoidea</taxon>
        <taxon>Panagrolaimidae</taxon>
        <taxon>Panagrolaimus</taxon>
    </lineage>
</organism>
<accession>A0A914PNT2</accession>
<evidence type="ECO:0000256" key="1">
    <source>
        <dbReference type="SAM" id="SignalP"/>
    </source>
</evidence>
<dbReference type="AlphaFoldDB" id="A0A914PNT2"/>
<feature type="chain" id="PRO_5037664755" evidence="1">
    <location>
        <begin position="19"/>
        <end position="157"/>
    </location>
</feature>
<dbReference type="Proteomes" id="UP000887578">
    <property type="component" value="Unplaced"/>
</dbReference>
<evidence type="ECO:0000313" key="3">
    <source>
        <dbReference type="WBParaSite" id="PDA_v2.g20184.t1"/>
    </source>
</evidence>